<feature type="region of interest" description="Disordered" evidence="5">
    <location>
        <begin position="523"/>
        <end position="547"/>
    </location>
</feature>
<keyword evidence="7" id="KW-1185">Reference proteome</keyword>
<dbReference type="STRING" id="1385520.N802_05375"/>
<dbReference type="eggNOG" id="COG0405">
    <property type="taxonomic scope" value="Bacteria"/>
</dbReference>
<keyword evidence="3" id="KW-0378">Hydrolase</keyword>
<dbReference type="Gene3D" id="3.60.20.40">
    <property type="match status" value="1"/>
</dbReference>
<evidence type="ECO:0000256" key="3">
    <source>
        <dbReference type="ARBA" id="ARBA00022801"/>
    </source>
</evidence>
<dbReference type="SUPFAM" id="SSF56235">
    <property type="entry name" value="N-terminal nucleophile aminohydrolases (Ntn hydrolases)"/>
    <property type="match status" value="1"/>
</dbReference>
<dbReference type="OrthoDB" id="9781342at2"/>
<feature type="compositionally biased region" description="Basic and acidic residues" evidence="5">
    <location>
        <begin position="526"/>
        <end position="547"/>
    </location>
</feature>
<dbReference type="AlphaFoldDB" id="A0A0A0J4P2"/>
<proteinExistence type="inferred from homology"/>
<dbReference type="EMBL" id="AVPJ01000014">
    <property type="protein sequence ID" value="KGN31037.1"/>
    <property type="molecule type" value="Genomic_DNA"/>
</dbReference>
<keyword evidence="2" id="KW-0808">Transferase</keyword>
<dbReference type="PRINTS" id="PR01210">
    <property type="entry name" value="GGTRANSPTASE"/>
</dbReference>
<dbReference type="InterPro" id="IPR043137">
    <property type="entry name" value="GGT_ssub_C"/>
</dbReference>
<dbReference type="PANTHER" id="PTHR43199">
    <property type="entry name" value="GLUTATHIONE HYDROLASE"/>
    <property type="match status" value="1"/>
</dbReference>
<dbReference type="GO" id="GO:0016740">
    <property type="term" value="F:transferase activity"/>
    <property type="evidence" value="ECO:0007669"/>
    <property type="project" value="UniProtKB-KW"/>
</dbReference>
<evidence type="ECO:0000256" key="2">
    <source>
        <dbReference type="ARBA" id="ARBA00022679"/>
    </source>
</evidence>
<evidence type="ECO:0000256" key="5">
    <source>
        <dbReference type="SAM" id="MobiDB-lite"/>
    </source>
</evidence>
<evidence type="ECO:0000256" key="1">
    <source>
        <dbReference type="ARBA" id="ARBA00009381"/>
    </source>
</evidence>
<dbReference type="MEROPS" id="T03.013"/>
<sequence length="547" mass="55172">MAIAATGPASLGAGQAVVAQGGNAVDAAIAAAVTSMSSEPGIVSLAGGAYVTIWPASGEPVVIDGNVAMPGMGLPREAFGAGVREVVTTYGGGVTLYAGHGSVAVPGALLACESAVARFGSASWGAVVSPAAEVCRDGYPIGGAAARYLDLVKDNLFGHDAGARAVTRREDGSPYVAGDLAHNLELADVLDTVAREGASLLTTGEVGRALAADMAANGGLITEGDLTAYEVVDREPVRRTIGDWDVAVNPPPSIGGPMLAVMLTELARASRTHPIGRLRTAEGAGSGTRDPYRTHPIGRFGTGHAGGGPGWGEILRIQRAVLAYRLRVHDFSRDLDADGHALLASVERHGLAGLPTSASTAHISAVDSDGLACAVTMSSGYGSGVTIPGTGLLLNNALGEPELNRLGLHALTPGTRLASNMAPTVARAADGRVLAVGSPGADRITTALVQVLSQLCLAGADLDDAIQAPRMHVRFDDTGEPIVEHEASAELEEAIAAAGLQGLDHGDLSMYFGGVGAAYRGPDGGDGGHGELRAAGDPRREASVGVS</sequence>
<dbReference type="GO" id="GO:0016787">
    <property type="term" value="F:hydrolase activity"/>
    <property type="evidence" value="ECO:0007669"/>
    <property type="project" value="UniProtKB-KW"/>
</dbReference>
<protein>
    <submittedName>
        <fullName evidence="6">Gamma-glutamyltranspeptidase</fullName>
    </submittedName>
</protein>
<reference evidence="6 7" key="1">
    <citation type="submission" date="2013-08" db="EMBL/GenBank/DDBJ databases">
        <title>The genome sequence of Knoellia sinensis.</title>
        <authorList>
            <person name="Zhu W."/>
            <person name="Wang G."/>
        </authorList>
    </citation>
    <scope>NUCLEOTIDE SEQUENCE [LARGE SCALE GENOMIC DNA]</scope>
    <source>
        <strain evidence="6 7">KCTC 19936</strain>
    </source>
</reference>
<keyword evidence="4" id="KW-0865">Zymogen</keyword>
<name>A0A0A0J4P2_9MICO</name>
<gene>
    <name evidence="6" type="ORF">N802_05375</name>
</gene>
<comment type="caution">
    <text evidence="6">The sequence shown here is derived from an EMBL/GenBank/DDBJ whole genome shotgun (WGS) entry which is preliminary data.</text>
</comment>
<accession>A0A0A0J4P2</accession>
<evidence type="ECO:0000256" key="4">
    <source>
        <dbReference type="ARBA" id="ARBA00023145"/>
    </source>
</evidence>
<organism evidence="6 7">
    <name type="scientific">Knoellia sinensis KCTC 19936</name>
    <dbReference type="NCBI Taxonomy" id="1385520"/>
    <lineage>
        <taxon>Bacteria</taxon>
        <taxon>Bacillati</taxon>
        <taxon>Actinomycetota</taxon>
        <taxon>Actinomycetes</taxon>
        <taxon>Micrococcales</taxon>
        <taxon>Intrasporangiaceae</taxon>
        <taxon>Knoellia</taxon>
    </lineage>
</organism>
<dbReference type="InterPro" id="IPR051792">
    <property type="entry name" value="GGT_bact"/>
</dbReference>
<dbReference type="PANTHER" id="PTHR43199:SF1">
    <property type="entry name" value="GLUTATHIONE HYDROLASE PROENZYME"/>
    <property type="match status" value="1"/>
</dbReference>
<dbReference type="Pfam" id="PF01019">
    <property type="entry name" value="G_glu_transpept"/>
    <property type="match status" value="2"/>
</dbReference>
<evidence type="ECO:0000313" key="7">
    <source>
        <dbReference type="Proteomes" id="UP000030002"/>
    </source>
</evidence>
<comment type="similarity">
    <text evidence="1">Belongs to the gamma-glutamyltransferase family.</text>
</comment>
<evidence type="ECO:0000313" key="6">
    <source>
        <dbReference type="EMBL" id="KGN31037.1"/>
    </source>
</evidence>
<dbReference type="Proteomes" id="UP000030002">
    <property type="component" value="Unassembled WGS sequence"/>
</dbReference>
<dbReference type="InterPro" id="IPR029055">
    <property type="entry name" value="Ntn_hydrolases_N"/>
</dbReference>